<proteinExistence type="predicted"/>
<reference evidence="2" key="1">
    <citation type="journal article" date="2020" name="Fungal Divers.">
        <title>Resolving the Mortierellaceae phylogeny through synthesis of multi-gene phylogenetics and phylogenomics.</title>
        <authorList>
            <person name="Vandepol N."/>
            <person name="Liber J."/>
            <person name="Desiro A."/>
            <person name="Na H."/>
            <person name="Kennedy M."/>
            <person name="Barry K."/>
            <person name="Grigoriev I.V."/>
            <person name="Miller A.N."/>
            <person name="O'Donnell K."/>
            <person name="Stajich J.E."/>
            <person name="Bonito G."/>
        </authorList>
    </citation>
    <scope>NUCLEOTIDE SEQUENCE</scope>
    <source>
        <strain evidence="2">CK1249</strain>
    </source>
</reference>
<comment type="caution">
    <text evidence="2">The sequence shown here is derived from an EMBL/GenBank/DDBJ whole genome shotgun (WGS) entry which is preliminary data.</text>
</comment>
<organism evidence="2 3">
    <name type="scientific">Mortierella alpina</name>
    <name type="common">Oleaginous fungus</name>
    <name type="synonym">Mortierella renispora</name>
    <dbReference type="NCBI Taxonomy" id="64518"/>
    <lineage>
        <taxon>Eukaryota</taxon>
        <taxon>Fungi</taxon>
        <taxon>Fungi incertae sedis</taxon>
        <taxon>Mucoromycota</taxon>
        <taxon>Mortierellomycotina</taxon>
        <taxon>Mortierellomycetes</taxon>
        <taxon>Mortierellales</taxon>
        <taxon>Mortierellaceae</taxon>
        <taxon>Mortierella</taxon>
    </lineage>
</organism>
<dbReference type="AlphaFoldDB" id="A0A9P6LWS6"/>
<evidence type="ECO:0000313" key="3">
    <source>
        <dbReference type="Proteomes" id="UP000738359"/>
    </source>
</evidence>
<evidence type="ECO:0000313" key="2">
    <source>
        <dbReference type="EMBL" id="KAF9947832.1"/>
    </source>
</evidence>
<accession>A0A9P6LWS6</accession>
<feature type="non-terminal residue" evidence="2">
    <location>
        <position position="1"/>
    </location>
</feature>
<protein>
    <submittedName>
        <fullName evidence="2">Uncharacterized protein</fullName>
    </submittedName>
</protein>
<evidence type="ECO:0000256" key="1">
    <source>
        <dbReference type="SAM" id="MobiDB-lite"/>
    </source>
</evidence>
<keyword evidence="3" id="KW-1185">Reference proteome</keyword>
<dbReference type="EMBL" id="JAAAHY010001604">
    <property type="protein sequence ID" value="KAF9947832.1"/>
    <property type="molecule type" value="Genomic_DNA"/>
</dbReference>
<gene>
    <name evidence="2" type="ORF">BGZ70_002489</name>
</gene>
<name>A0A9P6LWS6_MORAP</name>
<feature type="region of interest" description="Disordered" evidence="1">
    <location>
        <begin position="1"/>
        <end position="23"/>
    </location>
</feature>
<sequence length="186" mass="20981">KEAKRHANRNGNTNIRKGSHAGGLLDESGSLSAAAAVQDPRFAYLDTQNPHLALPPSLQARFKDSKYGVVKGTTMFVYENEYMEECLGVITLPNYHISVPGNQKDSHVFAKRNPIWLRYQPSTNHTRRSTAGSEGSVNSAKDYYLSMVNCVDKEDLYFTLLRCSKLKMNGRPFIREIPKRVRTKSE</sequence>
<dbReference type="Proteomes" id="UP000738359">
    <property type="component" value="Unassembled WGS sequence"/>
</dbReference>
<dbReference type="OrthoDB" id="26740at2759"/>